<gene>
    <name evidence="1" type="ORF">LCGC14_1655240</name>
</gene>
<dbReference type="EMBL" id="LAZR01013977">
    <property type="protein sequence ID" value="KKM19477.1"/>
    <property type="molecule type" value="Genomic_DNA"/>
</dbReference>
<dbReference type="AlphaFoldDB" id="A0A0F9HWA7"/>
<proteinExistence type="predicted"/>
<organism evidence="1">
    <name type="scientific">marine sediment metagenome</name>
    <dbReference type="NCBI Taxonomy" id="412755"/>
    <lineage>
        <taxon>unclassified sequences</taxon>
        <taxon>metagenomes</taxon>
        <taxon>ecological metagenomes</taxon>
    </lineage>
</organism>
<reference evidence="1" key="1">
    <citation type="journal article" date="2015" name="Nature">
        <title>Complex archaea that bridge the gap between prokaryotes and eukaryotes.</title>
        <authorList>
            <person name="Spang A."/>
            <person name="Saw J.H."/>
            <person name="Jorgensen S.L."/>
            <person name="Zaremba-Niedzwiedzka K."/>
            <person name="Martijn J."/>
            <person name="Lind A.E."/>
            <person name="van Eijk R."/>
            <person name="Schleper C."/>
            <person name="Guy L."/>
            <person name="Ettema T.J."/>
        </authorList>
    </citation>
    <scope>NUCLEOTIDE SEQUENCE</scope>
</reference>
<comment type="caution">
    <text evidence="1">The sequence shown here is derived from an EMBL/GenBank/DDBJ whole genome shotgun (WGS) entry which is preliminary data.</text>
</comment>
<sequence>MRYVIQVSVEEKPQRYTGLDGLFGGSDFIGRFFQQLEMYFHYFRAINQRAVRNHR</sequence>
<evidence type="ECO:0000313" key="1">
    <source>
        <dbReference type="EMBL" id="KKM19477.1"/>
    </source>
</evidence>
<name>A0A0F9HWA7_9ZZZZ</name>
<accession>A0A0F9HWA7</accession>
<protein>
    <submittedName>
        <fullName evidence="1">Uncharacterized protein</fullName>
    </submittedName>
</protein>